<evidence type="ECO:0000256" key="9">
    <source>
        <dbReference type="ARBA" id="ARBA00024699"/>
    </source>
</evidence>
<comment type="function">
    <text evidence="9">Catalyzes the single-oxidation or sequential double oxidation reaction of carbohydrates primarily at carbon-2 and/or carbon-3 with the concomitant reduction of the flavin. The enzyme exhibits a broad sugar substrate specificity, oxidizing different aldopyranoses to the corresponding C-1, C-2, C-3 or C-1,2, C-2,3 and C-3,4 (di)dehydro sugars with substrate-specific regioselectivity. Accepts only a narrow range of electron acceptors such as substituted benzoquinones and complexed metal ions and reacts extremely slowly with O(2) as acceptor. May play a role in the natural recycling of plant matter by oxidizing all major monosaccharides in lignocellulose and by reducing quinone compounds or reactive radical species generated during lignin depolymerization.</text>
</comment>
<keyword evidence="17" id="KW-0732">Signal</keyword>
<evidence type="ECO:0000259" key="18">
    <source>
        <dbReference type="PROSITE" id="PS00624"/>
    </source>
</evidence>
<evidence type="ECO:0000256" key="8">
    <source>
        <dbReference type="ARBA" id="ARBA00022827"/>
    </source>
</evidence>
<keyword evidence="6" id="KW-0964">Secreted</keyword>
<dbReference type="EMBL" id="JAACJJ010000014">
    <property type="protein sequence ID" value="KAF5327918.1"/>
    <property type="molecule type" value="Genomic_DNA"/>
</dbReference>
<sequence length="715" mass="77745">MNTPSRRTSTLLVVAAAVLSTVYRKQISSSIIPHSLSLLASSPTLQTVLKTLISNKKAVLAALLFATSAMGVSVLKELIAGTHKKLVGGPGELNTNQEYDYIIVGGESVTRRAPSGKSVPLTRIPVGYSMLFGSKHVYNFFTEPQTHAKGEKKFWPRAKLLGGCSSINAQMAQYGAPGDFDEWAAITKDDAWNWQNFRRYFSKFESFVPDANPIIPPSAPDVTKAGIESLKKQDYGGEAKNKNGPMRVGYHSFMSVGGRAFVEACVNEGIEYSPDFNGTEGTRGVNRVMTYIDERRTRVSAETGYFTDEVLARPNLTVVLYSTVTKVTTVKGADGQVKATGVEFGDTRKTRKEQRGQKGKRWTVKARREVIVAAGAIHSPHILLLSGIGPSSVLSSVTPAVPTVHELPGVGRNLVDHPVVDVYYKNANNDSPTYLKPKGPIDLFKLGKAAVNYLRTGDGPLAGNVGEAAAFIRSDDPKFFFPAPASENPVEIPVLKDSTSAANSPDLELFLTPFAYKEHGQYTFPMDTYSIHACLLRPLSKGTLTLKTANPFDAPVMDPKYVSRLSLTLLESSGTNTSHRRSYLSAPEDVAKLIRGIRLILKIARASPLDKVLDHSNRSPLLDHQLRHKTDAELEAIVRERIETLYHPVGTCRMAPLEQEGVVDSHLRVHGVKGLRVCDASIFPEIVSGHTAGACLATGEHLADIIKAELAAVKS</sequence>
<keyword evidence="20" id="KW-1185">Reference proteome</keyword>
<comment type="subcellular location">
    <subcellularLocation>
        <location evidence="2">Secreted</location>
    </subcellularLocation>
</comment>
<dbReference type="Pfam" id="PF00732">
    <property type="entry name" value="GMC_oxred_N"/>
    <property type="match status" value="1"/>
</dbReference>
<evidence type="ECO:0000256" key="14">
    <source>
        <dbReference type="ARBA" id="ARBA00034059"/>
    </source>
</evidence>
<dbReference type="PANTHER" id="PTHR11552">
    <property type="entry name" value="GLUCOSE-METHANOL-CHOLINE GMC OXIDOREDUCTASE"/>
    <property type="match status" value="1"/>
</dbReference>
<reference evidence="19 20" key="1">
    <citation type="journal article" date="2020" name="ISME J.">
        <title>Uncovering the hidden diversity of litter-decomposition mechanisms in mushroom-forming fungi.</title>
        <authorList>
            <person name="Floudas D."/>
            <person name="Bentzer J."/>
            <person name="Ahren D."/>
            <person name="Johansson T."/>
            <person name="Persson P."/>
            <person name="Tunlid A."/>
        </authorList>
    </citation>
    <scope>NUCLEOTIDE SEQUENCE [LARGE SCALE GENOMIC DNA]</scope>
    <source>
        <strain evidence="19 20">CBS 101986</strain>
    </source>
</reference>
<comment type="catalytic activity">
    <reaction evidence="10">
        <text>pyranose + acceptor = pyranos-2-ulose + reduced acceptor.</text>
        <dbReference type="EC" id="1.1.99.29"/>
    </reaction>
</comment>
<feature type="signal peptide" evidence="17">
    <location>
        <begin position="1"/>
        <end position="24"/>
    </location>
</feature>
<dbReference type="SUPFAM" id="SSF54373">
    <property type="entry name" value="FAD-linked reductases, C-terminal domain"/>
    <property type="match status" value="1"/>
</dbReference>
<evidence type="ECO:0000256" key="11">
    <source>
        <dbReference type="ARBA" id="ARBA00034010"/>
    </source>
</evidence>
<gene>
    <name evidence="19" type="ORF">D9619_004759</name>
</gene>
<keyword evidence="8 16" id="KW-0274">FAD</keyword>
<dbReference type="InterPro" id="IPR012132">
    <property type="entry name" value="GMC_OxRdtase"/>
</dbReference>
<dbReference type="SUPFAM" id="SSF51905">
    <property type="entry name" value="FAD/NAD(P)-binding domain"/>
    <property type="match status" value="1"/>
</dbReference>
<evidence type="ECO:0000256" key="1">
    <source>
        <dbReference type="ARBA" id="ARBA00001974"/>
    </source>
</evidence>
<dbReference type="Proteomes" id="UP000567179">
    <property type="component" value="Unassembled WGS sequence"/>
</dbReference>
<dbReference type="EC" id="1.1.99.29" evidence="5"/>
<dbReference type="InterPro" id="IPR000172">
    <property type="entry name" value="GMC_OxRdtase_N"/>
</dbReference>
<evidence type="ECO:0000256" key="13">
    <source>
        <dbReference type="ARBA" id="ARBA00034050"/>
    </source>
</evidence>
<dbReference type="OrthoDB" id="269227at2759"/>
<accession>A0A8H5BRB4</accession>
<comment type="catalytic activity">
    <reaction evidence="11">
        <text>pyranose + acceptor = pyranos-2,3-diulose + reduced acceptor.</text>
        <dbReference type="EC" id="1.1.99.29"/>
    </reaction>
</comment>
<comment type="similarity">
    <text evidence="3">Belongs to the GMC oxidoreductase family.</text>
</comment>
<proteinExistence type="inferred from homology"/>
<feature type="domain" description="Glucose-methanol-choline oxidoreductase N-terminal" evidence="18">
    <location>
        <begin position="375"/>
        <end position="389"/>
    </location>
</feature>
<comment type="subunit">
    <text evidence="4">Monomer.</text>
</comment>
<evidence type="ECO:0000256" key="12">
    <source>
        <dbReference type="ARBA" id="ARBA00034029"/>
    </source>
</evidence>
<dbReference type="PIRSF" id="PIRSF000137">
    <property type="entry name" value="Alcohol_oxidase"/>
    <property type="match status" value="1"/>
</dbReference>
<name>A0A8H5BRB4_9AGAR</name>
<evidence type="ECO:0000256" key="6">
    <source>
        <dbReference type="ARBA" id="ARBA00022525"/>
    </source>
</evidence>
<comment type="catalytic activity">
    <reaction evidence="13">
        <text>a pyranoside + acceptor = a pyranosid-3-ulose + reduced acceptor.</text>
        <dbReference type="EC" id="1.1.99.29"/>
    </reaction>
</comment>
<evidence type="ECO:0000256" key="15">
    <source>
        <dbReference type="PIRSR" id="PIRSR000137-1"/>
    </source>
</evidence>
<organism evidence="19 20">
    <name type="scientific">Psilocybe cf. subviscida</name>
    <dbReference type="NCBI Taxonomy" id="2480587"/>
    <lineage>
        <taxon>Eukaryota</taxon>
        <taxon>Fungi</taxon>
        <taxon>Dikarya</taxon>
        <taxon>Basidiomycota</taxon>
        <taxon>Agaricomycotina</taxon>
        <taxon>Agaricomycetes</taxon>
        <taxon>Agaricomycetidae</taxon>
        <taxon>Agaricales</taxon>
        <taxon>Agaricineae</taxon>
        <taxon>Strophariaceae</taxon>
        <taxon>Psilocybe</taxon>
    </lineage>
</organism>
<evidence type="ECO:0000256" key="16">
    <source>
        <dbReference type="PIRSR" id="PIRSR000137-2"/>
    </source>
</evidence>
<comment type="caution">
    <text evidence="19">The sequence shown here is derived from an EMBL/GenBank/DDBJ whole genome shotgun (WGS) entry which is preliminary data.</text>
</comment>
<comment type="catalytic activity">
    <reaction evidence="14">
        <text>a pyranoside + acceptor = a pyranosid-3,4-diulose + reduced acceptor.</text>
        <dbReference type="EC" id="1.1.99.29"/>
    </reaction>
</comment>
<feature type="active site" description="Proton acceptor" evidence="15">
    <location>
        <position position="690"/>
    </location>
</feature>
<feature type="binding site" evidence="16">
    <location>
        <position position="324"/>
    </location>
    <ligand>
        <name>FAD</name>
        <dbReference type="ChEBI" id="CHEBI:57692"/>
    </ligand>
</feature>
<protein>
    <recommendedName>
        <fullName evidence="5">pyranose dehydrogenase (acceptor)</fullName>
        <ecNumber evidence="5">1.1.99.29</ecNumber>
    </recommendedName>
</protein>
<dbReference type="InterPro" id="IPR007867">
    <property type="entry name" value="GMC_OxRtase_C"/>
</dbReference>
<dbReference type="GO" id="GO:0033718">
    <property type="term" value="F:pyranose dehydrogenase (acceptor) activity"/>
    <property type="evidence" value="ECO:0007669"/>
    <property type="project" value="UniProtKB-EC"/>
</dbReference>
<evidence type="ECO:0000256" key="10">
    <source>
        <dbReference type="ARBA" id="ARBA00033986"/>
    </source>
</evidence>
<dbReference type="Pfam" id="PF05199">
    <property type="entry name" value="GMC_oxred_C"/>
    <property type="match status" value="1"/>
</dbReference>
<evidence type="ECO:0000256" key="2">
    <source>
        <dbReference type="ARBA" id="ARBA00004613"/>
    </source>
</evidence>
<dbReference type="Gene3D" id="3.30.560.10">
    <property type="entry name" value="Glucose Oxidase, domain 3"/>
    <property type="match status" value="1"/>
</dbReference>
<keyword evidence="7" id="KW-0285">Flavoprotein</keyword>
<evidence type="ECO:0000256" key="3">
    <source>
        <dbReference type="ARBA" id="ARBA00010790"/>
    </source>
</evidence>
<feature type="active site" description="Proton donor" evidence="15">
    <location>
        <position position="647"/>
    </location>
</feature>
<dbReference type="Gene3D" id="3.50.50.60">
    <property type="entry name" value="FAD/NAD(P)-binding domain"/>
    <property type="match status" value="1"/>
</dbReference>
<dbReference type="InterPro" id="IPR036188">
    <property type="entry name" value="FAD/NAD-bd_sf"/>
</dbReference>
<dbReference type="PROSITE" id="PS00624">
    <property type="entry name" value="GMC_OXRED_2"/>
    <property type="match status" value="1"/>
</dbReference>
<evidence type="ECO:0000256" key="7">
    <source>
        <dbReference type="ARBA" id="ARBA00022630"/>
    </source>
</evidence>
<dbReference type="GO" id="GO:0050660">
    <property type="term" value="F:flavin adenine dinucleotide binding"/>
    <property type="evidence" value="ECO:0007669"/>
    <property type="project" value="InterPro"/>
</dbReference>
<dbReference type="PANTHER" id="PTHR11552:SF147">
    <property type="entry name" value="CHOLINE DEHYDROGENASE, MITOCHONDRIAL"/>
    <property type="match status" value="1"/>
</dbReference>
<dbReference type="AlphaFoldDB" id="A0A8H5BRB4"/>
<comment type="cofactor">
    <cofactor evidence="1 16">
        <name>FAD</name>
        <dbReference type="ChEBI" id="CHEBI:57692"/>
    </cofactor>
</comment>
<evidence type="ECO:0000256" key="17">
    <source>
        <dbReference type="SAM" id="SignalP"/>
    </source>
</evidence>
<comment type="catalytic activity">
    <reaction evidence="12">
        <text>pyranose + acceptor = pyranos-3-ulose + reduced acceptor.</text>
        <dbReference type="EC" id="1.1.99.29"/>
    </reaction>
</comment>
<evidence type="ECO:0000256" key="5">
    <source>
        <dbReference type="ARBA" id="ARBA00013177"/>
    </source>
</evidence>
<evidence type="ECO:0000313" key="19">
    <source>
        <dbReference type="EMBL" id="KAF5327918.1"/>
    </source>
</evidence>
<dbReference type="GO" id="GO:0005576">
    <property type="term" value="C:extracellular region"/>
    <property type="evidence" value="ECO:0007669"/>
    <property type="project" value="UniProtKB-SubCell"/>
</dbReference>
<feature type="chain" id="PRO_5034653851" description="pyranose dehydrogenase (acceptor)" evidence="17">
    <location>
        <begin position="25"/>
        <end position="715"/>
    </location>
</feature>
<evidence type="ECO:0000256" key="4">
    <source>
        <dbReference type="ARBA" id="ARBA00011245"/>
    </source>
</evidence>
<evidence type="ECO:0000313" key="20">
    <source>
        <dbReference type="Proteomes" id="UP000567179"/>
    </source>
</evidence>